<feature type="region of interest" description="Disordered" evidence="1">
    <location>
        <begin position="43"/>
        <end position="81"/>
    </location>
</feature>
<sequence>MLVPTASSTTSYVSGAGGEILGEPVDDQLCAQLPQQMLMLGGADRRDRSPAMGQQLHRRRADGPCSAVDQDAFPRLHPGAPDRRAGVVGAFGARRRVIEVDALRHPRDRGRLPGRHQLGMRAEPALAVAEDAVSRAEARDPSAHGDDVSGVLGAQDGPARATQAGGGAQDPRPRGTIGAVGAVHRGGADADEHLVVGRLRRRDVDHLHDVRRAVLRGDRCPHQCLLTRSVTGRRAVGKGGRPHHRGRPRLSPPSGRNGRS</sequence>
<evidence type="ECO:0000313" key="2">
    <source>
        <dbReference type="EMBL" id="GAA3287084.1"/>
    </source>
</evidence>
<evidence type="ECO:0000313" key="3">
    <source>
        <dbReference type="Proteomes" id="UP001501736"/>
    </source>
</evidence>
<comment type="caution">
    <text evidence="2">The sequence shown here is derived from an EMBL/GenBank/DDBJ whole genome shotgun (WGS) entry which is preliminary data.</text>
</comment>
<evidence type="ECO:0000256" key="1">
    <source>
        <dbReference type="SAM" id="MobiDB-lite"/>
    </source>
</evidence>
<proteinExistence type="predicted"/>
<feature type="region of interest" description="Disordered" evidence="1">
    <location>
        <begin position="134"/>
        <end position="174"/>
    </location>
</feature>
<name>A0ABP6RF13_9MICC</name>
<reference evidence="3" key="1">
    <citation type="journal article" date="2019" name="Int. J. Syst. Evol. Microbiol.">
        <title>The Global Catalogue of Microorganisms (GCM) 10K type strain sequencing project: providing services to taxonomists for standard genome sequencing and annotation.</title>
        <authorList>
            <consortium name="The Broad Institute Genomics Platform"/>
            <consortium name="The Broad Institute Genome Sequencing Center for Infectious Disease"/>
            <person name="Wu L."/>
            <person name="Ma J."/>
        </authorList>
    </citation>
    <scope>NUCLEOTIDE SEQUENCE [LARGE SCALE GENOMIC DNA]</scope>
    <source>
        <strain evidence="3">JCM 11483</strain>
    </source>
</reference>
<feature type="compositionally biased region" description="Basic and acidic residues" evidence="1">
    <location>
        <begin position="134"/>
        <end position="147"/>
    </location>
</feature>
<organism evidence="2 3">
    <name type="scientific">Nesterenkonia halobia</name>
    <dbReference type="NCBI Taxonomy" id="37922"/>
    <lineage>
        <taxon>Bacteria</taxon>
        <taxon>Bacillati</taxon>
        <taxon>Actinomycetota</taxon>
        <taxon>Actinomycetes</taxon>
        <taxon>Micrococcales</taxon>
        <taxon>Micrococcaceae</taxon>
        <taxon>Nesterenkonia</taxon>
    </lineage>
</organism>
<protein>
    <submittedName>
        <fullName evidence="2">Uncharacterized protein</fullName>
    </submittedName>
</protein>
<feature type="region of interest" description="Disordered" evidence="1">
    <location>
        <begin position="231"/>
        <end position="260"/>
    </location>
</feature>
<accession>A0ABP6RF13</accession>
<dbReference type="EMBL" id="BAAAYG010000010">
    <property type="protein sequence ID" value="GAA3287084.1"/>
    <property type="molecule type" value="Genomic_DNA"/>
</dbReference>
<gene>
    <name evidence="2" type="ORF">GCM10020260_23000</name>
</gene>
<keyword evidence="3" id="KW-1185">Reference proteome</keyword>
<dbReference type="Proteomes" id="UP001501736">
    <property type="component" value="Unassembled WGS sequence"/>
</dbReference>